<dbReference type="AlphaFoldDB" id="A0A6M3LYV7"/>
<sequence>MEQSETIGKLAEALSKVQAVLEGAKKDSQNPFYRSAYADLTSVWDACRKPLADNGLSVIQTCSSDVPEVVIVETMLAHSSGEWVRGKVAMKPVKNDPQGVGSCITYARRYSLAAIVGVAPEDDDGNAASQPSNKMEKKPAAKIEPDVPLEVAEPNLTNFQTATRYIKDVTDKKGNTKGKPWTLYFVNDEDGGSYATFNADLADIASDCGRRHILVKITYQAKEKGNNLISLMPEGIE</sequence>
<protein>
    <submittedName>
        <fullName evidence="3">Putative Erf family protein</fullName>
    </submittedName>
</protein>
<organism evidence="3">
    <name type="scientific">viral metagenome</name>
    <dbReference type="NCBI Taxonomy" id="1070528"/>
    <lineage>
        <taxon>unclassified sequences</taxon>
        <taxon>metagenomes</taxon>
        <taxon>organismal metagenomes</taxon>
    </lineage>
</organism>
<name>A0A6M3LYV7_9ZZZZ</name>
<dbReference type="EMBL" id="MT142105">
    <property type="protein sequence ID" value="QJA74544.1"/>
    <property type="molecule type" value="Genomic_DNA"/>
</dbReference>
<reference evidence="3" key="1">
    <citation type="submission" date="2020-03" db="EMBL/GenBank/DDBJ databases">
        <title>The deep terrestrial virosphere.</title>
        <authorList>
            <person name="Holmfeldt K."/>
            <person name="Nilsson E."/>
            <person name="Simone D."/>
            <person name="Lopez-Fernandez M."/>
            <person name="Wu X."/>
            <person name="de Brujin I."/>
            <person name="Lundin D."/>
            <person name="Andersson A."/>
            <person name="Bertilsson S."/>
            <person name="Dopson M."/>
        </authorList>
    </citation>
    <scope>NUCLEOTIDE SEQUENCE</scope>
    <source>
        <strain evidence="2">MM415A01969</strain>
        <strain evidence="3">MM415B05940</strain>
    </source>
</reference>
<evidence type="ECO:0000313" key="3">
    <source>
        <dbReference type="EMBL" id="QJA97798.1"/>
    </source>
</evidence>
<gene>
    <name evidence="2" type="ORF">MM415A01969_0006</name>
    <name evidence="3" type="ORF">MM415B05940_0005</name>
</gene>
<proteinExistence type="predicted"/>
<evidence type="ECO:0000256" key="1">
    <source>
        <dbReference type="SAM" id="MobiDB-lite"/>
    </source>
</evidence>
<dbReference type="Pfam" id="PF04404">
    <property type="entry name" value="ERF"/>
    <property type="match status" value="1"/>
</dbReference>
<evidence type="ECO:0000313" key="2">
    <source>
        <dbReference type="EMBL" id="QJA74544.1"/>
    </source>
</evidence>
<dbReference type="EMBL" id="MT143526">
    <property type="protein sequence ID" value="QJA97798.1"/>
    <property type="molecule type" value="Genomic_DNA"/>
</dbReference>
<feature type="region of interest" description="Disordered" evidence="1">
    <location>
        <begin position="121"/>
        <end position="141"/>
    </location>
</feature>
<accession>A0A6M3LYV7</accession>
<dbReference type="InterPro" id="IPR007499">
    <property type="entry name" value="ERF_bacteria_virus"/>
</dbReference>